<dbReference type="EMBL" id="JAIWYP010000013">
    <property type="protein sequence ID" value="KAH3718725.1"/>
    <property type="molecule type" value="Genomic_DNA"/>
</dbReference>
<accession>A0A9D4C802</accession>
<feature type="compositionally biased region" description="Low complexity" evidence="1">
    <location>
        <begin position="23"/>
        <end position="35"/>
    </location>
</feature>
<protein>
    <submittedName>
        <fullName evidence="2">Uncharacterized protein</fullName>
    </submittedName>
</protein>
<reference evidence="2" key="1">
    <citation type="journal article" date="2019" name="bioRxiv">
        <title>The Genome of the Zebra Mussel, Dreissena polymorpha: A Resource for Invasive Species Research.</title>
        <authorList>
            <person name="McCartney M.A."/>
            <person name="Auch B."/>
            <person name="Kono T."/>
            <person name="Mallez S."/>
            <person name="Zhang Y."/>
            <person name="Obille A."/>
            <person name="Becker A."/>
            <person name="Abrahante J.E."/>
            <person name="Garbe J."/>
            <person name="Badalamenti J.P."/>
            <person name="Herman A."/>
            <person name="Mangelson H."/>
            <person name="Liachko I."/>
            <person name="Sullivan S."/>
            <person name="Sone E.D."/>
            <person name="Koren S."/>
            <person name="Silverstein K.A.T."/>
            <person name="Beckman K.B."/>
            <person name="Gohl D.M."/>
        </authorList>
    </citation>
    <scope>NUCLEOTIDE SEQUENCE</scope>
    <source>
        <strain evidence="2">Duluth1</strain>
        <tissue evidence="2">Whole animal</tissue>
    </source>
</reference>
<name>A0A9D4C802_DREPO</name>
<reference evidence="2" key="2">
    <citation type="submission" date="2020-11" db="EMBL/GenBank/DDBJ databases">
        <authorList>
            <person name="McCartney M.A."/>
            <person name="Auch B."/>
            <person name="Kono T."/>
            <person name="Mallez S."/>
            <person name="Becker A."/>
            <person name="Gohl D.M."/>
            <person name="Silverstein K.A.T."/>
            <person name="Koren S."/>
            <person name="Bechman K.B."/>
            <person name="Herman A."/>
            <person name="Abrahante J.E."/>
            <person name="Garbe J."/>
        </authorList>
    </citation>
    <scope>NUCLEOTIDE SEQUENCE</scope>
    <source>
        <strain evidence="2">Duluth1</strain>
        <tissue evidence="2">Whole animal</tissue>
    </source>
</reference>
<gene>
    <name evidence="2" type="ORF">DPMN_061531</name>
</gene>
<evidence type="ECO:0000256" key="1">
    <source>
        <dbReference type="SAM" id="MobiDB-lite"/>
    </source>
</evidence>
<feature type="compositionally biased region" description="Polar residues" evidence="1">
    <location>
        <begin position="36"/>
        <end position="49"/>
    </location>
</feature>
<sequence length="71" mass="7534">MSGGTSKLTSLLQYRFVRKDGQEQGSSQNGSQSSSDLDTLSPSQTSTIPPGTPDKNPLNFHSTPGFGLQSF</sequence>
<dbReference type="AlphaFoldDB" id="A0A9D4C802"/>
<feature type="region of interest" description="Disordered" evidence="1">
    <location>
        <begin position="16"/>
        <end position="71"/>
    </location>
</feature>
<organism evidence="2 3">
    <name type="scientific">Dreissena polymorpha</name>
    <name type="common">Zebra mussel</name>
    <name type="synonym">Mytilus polymorpha</name>
    <dbReference type="NCBI Taxonomy" id="45954"/>
    <lineage>
        <taxon>Eukaryota</taxon>
        <taxon>Metazoa</taxon>
        <taxon>Spiralia</taxon>
        <taxon>Lophotrochozoa</taxon>
        <taxon>Mollusca</taxon>
        <taxon>Bivalvia</taxon>
        <taxon>Autobranchia</taxon>
        <taxon>Heteroconchia</taxon>
        <taxon>Euheterodonta</taxon>
        <taxon>Imparidentia</taxon>
        <taxon>Neoheterodontei</taxon>
        <taxon>Myida</taxon>
        <taxon>Dreissenoidea</taxon>
        <taxon>Dreissenidae</taxon>
        <taxon>Dreissena</taxon>
    </lineage>
</organism>
<proteinExistence type="predicted"/>
<keyword evidence="3" id="KW-1185">Reference proteome</keyword>
<dbReference type="Proteomes" id="UP000828390">
    <property type="component" value="Unassembled WGS sequence"/>
</dbReference>
<evidence type="ECO:0000313" key="3">
    <source>
        <dbReference type="Proteomes" id="UP000828390"/>
    </source>
</evidence>
<comment type="caution">
    <text evidence="2">The sequence shown here is derived from an EMBL/GenBank/DDBJ whole genome shotgun (WGS) entry which is preliminary data.</text>
</comment>
<evidence type="ECO:0000313" key="2">
    <source>
        <dbReference type="EMBL" id="KAH3718725.1"/>
    </source>
</evidence>